<gene>
    <name evidence="10" type="primary">ccsA</name>
    <name evidence="9" type="ORF">CCAL12919_00515</name>
    <name evidence="10" type="ORF">CCAL9337_02260</name>
</gene>
<evidence type="ECO:0000256" key="4">
    <source>
        <dbReference type="ARBA" id="ARBA00022989"/>
    </source>
</evidence>
<evidence type="ECO:0000256" key="3">
    <source>
        <dbReference type="ARBA" id="ARBA00022748"/>
    </source>
</evidence>
<feature type="transmembrane region" description="Helical" evidence="6">
    <location>
        <begin position="591"/>
        <end position="611"/>
    </location>
</feature>
<dbReference type="GO" id="GO:0005886">
    <property type="term" value="C:plasma membrane"/>
    <property type="evidence" value="ECO:0007669"/>
    <property type="project" value="TreeGrafter"/>
</dbReference>
<feature type="transmembrane region" description="Helical" evidence="6">
    <location>
        <begin position="764"/>
        <end position="785"/>
    </location>
</feature>
<feature type="transmembrane region" description="Helical" evidence="6">
    <location>
        <begin position="865"/>
        <end position="882"/>
    </location>
</feature>
<evidence type="ECO:0000313" key="10">
    <source>
        <dbReference type="EMBL" id="MBE3607553.1"/>
    </source>
</evidence>
<feature type="transmembrane region" description="Helical" evidence="6">
    <location>
        <begin position="824"/>
        <end position="845"/>
    </location>
</feature>
<feature type="transmembrane region" description="Helical" evidence="6">
    <location>
        <begin position="12"/>
        <end position="34"/>
    </location>
</feature>
<name>A0AAW3ZTJ0_9BACT</name>
<evidence type="ECO:0000259" key="8">
    <source>
        <dbReference type="Pfam" id="PF05140"/>
    </source>
</evidence>
<accession>A0AAW3ZTJ0</accession>
<evidence type="ECO:0000259" key="7">
    <source>
        <dbReference type="Pfam" id="PF01578"/>
    </source>
</evidence>
<keyword evidence="5 6" id="KW-0472">Membrane</keyword>
<dbReference type="PANTHER" id="PTHR30071">
    <property type="entry name" value="HEME EXPORTER PROTEIN C"/>
    <property type="match status" value="1"/>
</dbReference>
<feature type="transmembrane region" description="Helical" evidence="6">
    <location>
        <begin position="295"/>
        <end position="313"/>
    </location>
</feature>
<dbReference type="GO" id="GO:0017004">
    <property type="term" value="P:cytochrome complex assembly"/>
    <property type="evidence" value="ECO:0007669"/>
    <property type="project" value="UniProtKB-KW"/>
</dbReference>
<dbReference type="Proteomes" id="UP001318760">
    <property type="component" value="Unassembled WGS sequence"/>
</dbReference>
<proteinExistence type="predicted"/>
<comment type="subcellular location">
    <subcellularLocation>
        <location evidence="1">Membrane</location>
        <topology evidence="1">Multi-pass membrane protein</topology>
    </subcellularLocation>
</comment>
<reference evidence="10 11" key="1">
    <citation type="submission" date="2015-08" db="EMBL/GenBank/DDBJ databases">
        <title>Comparative genomics of the Campylobacter concisus group.</title>
        <authorList>
            <person name="Yee E."/>
            <person name="Chapman M.H."/>
            <person name="Huynh S."/>
            <person name="Bono J.L."/>
            <person name="On S.L."/>
            <person name="St Leger J."/>
            <person name="Foster G."/>
            <person name="Parker C.T."/>
            <person name="Miller W.G."/>
        </authorList>
    </citation>
    <scope>NUCLEOTIDE SEQUENCE [LARGE SCALE GENOMIC DNA]</scope>
    <source>
        <strain evidence="10 11">RM9337</strain>
    </source>
</reference>
<dbReference type="Proteomes" id="UP000650616">
    <property type="component" value="Unassembled WGS sequence"/>
</dbReference>
<keyword evidence="3" id="KW-0201">Cytochrome c-type biogenesis</keyword>
<protein>
    <submittedName>
        <fullName evidence="10">Cytochrome c biogenesis protein CcsA</fullName>
    </submittedName>
</protein>
<evidence type="ECO:0000256" key="1">
    <source>
        <dbReference type="ARBA" id="ARBA00004141"/>
    </source>
</evidence>
<dbReference type="PANTHER" id="PTHR30071:SF1">
    <property type="entry name" value="CYTOCHROME B_B6 PROTEIN-RELATED"/>
    <property type="match status" value="1"/>
</dbReference>
<feature type="transmembrane region" description="Helical" evidence="6">
    <location>
        <begin position="623"/>
        <end position="643"/>
    </location>
</feature>
<feature type="transmembrane region" description="Helical" evidence="6">
    <location>
        <begin position="46"/>
        <end position="65"/>
    </location>
</feature>
<evidence type="ECO:0000313" key="9">
    <source>
        <dbReference type="EMBL" id="MBE2985618.1"/>
    </source>
</evidence>
<dbReference type="InterPro" id="IPR045062">
    <property type="entry name" value="Cyt_c_biogenesis_CcsA/CcmC"/>
</dbReference>
<organism evidence="10 11">
    <name type="scientific">Campylobacter californiensis</name>
    <dbReference type="NCBI Taxonomy" id="1032243"/>
    <lineage>
        <taxon>Bacteria</taxon>
        <taxon>Pseudomonadati</taxon>
        <taxon>Campylobacterota</taxon>
        <taxon>Epsilonproteobacteria</taxon>
        <taxon>Campylobacterales</taxon>
        <taxon>Campylobacteraceae</taxon>
        <taxon>Campylobacter</taxon>
    </lineage>
</organism>
<feature type="transmembrane region" description="Helical" evidence="6">
    <location>
        <begin position="72"/>
        <end position="91"/>
    </location>
</feature>
<dbReference type="RefSeq" id="WP_170015504.1">
    <property type="nucleotide sequence ID" value="NZ_CP012545.1"/>
</dbReference>
<comment type="caution">
    <text evidence="10">The sequence shown here is derived from an EMBL/GenBank/DDBJ whole genome shotgun (WGS) entry which is preliminary data.</text>
</comment>
<feature type="transmembrane region" description="Helical" evidence="6">
    <location>
        <begin position="717"/>
        <end position="743"/>
    </location>
</feature>
<keyword evidence="2 6" id="KW-0812">Transmembrane</keyword>
<feature type="transmembrane region" description="Helical" evidence="6">
    <location>
        <begin position="325"/>
        <end position="347"/>
    </location>
</feature>
<dbReference type="GO" id="GO:0020037">
    <property type="term" value="F:heme binding"/>
    <property type="evidence" value="ECO:0007669"/>
    <property type="project" value="InterPro"/>
</dbReference>
<reference evidence="9 12" key="2">
    <citation type="submission" date="2020-10" db="EMBL/GenBank/DDBJ databases">
        <title>Campylobacter californiensis sp. nov. isolated from cattle and feral swine in California.</title>
        <authorList>
            <person name="Miller W.G."/>
        </authorList>
    </citation>
    <scope>NUCLEOTIDE SEQUENCE [LARGE SCALE GENOMIC DNA]</scope>
    <source>
        <strain evidence="9 12">RM12919</strain>
    </source>
</reference>
<dbReference type="InterPro" id="IPR007816">
    <property type="entry name" value="ResB-like_domain"/>
</dbReference>
<feature type="domain" description="Cytochrome c assembly protein" evidence="7">
    <location>
        <begin position="649"/>
        <end position="853"/>
    </location>
</feature>
<dbReference type="EMBL" id="JADBHS010000001">
    <property type="protein sequence ID" value="MBE2985618.1"/>
    <property type="molecule type" value="Genomic_DNA"/>
</dbReference>
<dbReference type="InterPro" id="IPR002541">
    <property type="entry name" value="Cyt_c_assembly"/>
</dbReference>
<keyword evidence="4 6" id="KW-1133">Transmembrane helix</keyword>
<dbReference type="EMBL" id="LIWG01000002">
    <property type="protein sequence ID" value="MBE3607553.1"/>
    <property type="molecule type" value="Genomic_DNA"/>
</dbReference>
<evidence type="ECO:0000256" key="6">
    <source>
        <dbReference type="SAM" id="Phobius"/>
    </source>
</evidence>
<feature type="domain" description="ResB-like" evidence="8">
    <location>
        <begin position="189"/>
        <end position="282"/>
    </location>
</feature>
<feature type="transmembrane region" description="Helical" evidence="6">
    <location>
        <begin position="655"/>
        <end position="671"/>
    </location>
</feature>
<sequence length="890" mass="100480">MRLFGFFLSYKFVIFMLSVLATGAGVATFLESIYDTQTAKILVYDARWYEIVMLLLTISLGAIIIKTKMWRHLGAFVVHFAFIVIALGAFLTRYCGEEGVLHVREGEHSNEMVSVKPYLQIITEDKTFEFFLNLSQLGDNSFSISQAIDDKIFNVNFSSYQAFPKGKRSVLNVKAGFDDKEQKEVSLRGGVGWLGEPQVIEQDGKQIMLAWGSKLVTLPFSVKLNDFELERYPGSQSASSYSSSVEVLQDDKKVMDYKIFMNNPLNFSGYKLFQSSYDKDEQGTVLEVNKDPGKIPTYVGYFLLCFGFVANFFTKNSRFMKLAKFIKNNATLFIFALVFATNSNLYANDDLKQFGKFTRSHANGVFAGLLVQDFMGRIKPMSTEANEIVSKFAGQNSLFGLSAEQIILGMSINPTLWQDLKIIKIKNSDIKKVLNLNESENFVSFSFMFDEKGEYKLMSQSDEANAKPASQRSKFDNEMVKFDERINVAYLALKGVFFKFIPIPNDQSDRWLSPNDAFANPGVAKEAKMLLNDYISSLGEGIYKNDWTKANFALSQLKNYQREVSAHILPSEFQIKAEVAYNKLEIFKKLVYFYMVFGGILLILALSEILTGGNYKGIKKISFWLFVFGFAAHTFGLALRWYIAGHAPWSDSYESMIYIGWSAALAGVVFFRSSLLTLCAASLLASVVMLVAHMSFVNPQITNLVPVLKSYWLSIHVSIITASYGFLGLGCLLGILALVLMILKNGKNKERLNDQIRYITAINEISLIVGLSMLTVGNFFGGIWANESWGRYWGWDSKETWSFVSIVVYAIVLHLRFIPKFNNIYTFCVSSMISYASIVMTYFGVNFYLTGMHSYASGDAMGVPKFIYFILTFVILLAVFAYRGREVKAI</sequence>
<feature type="transmembrane region" description="Helical" evidence="6">
    <location>
        <begin position="678"/>
        <end position="697"/>
    </location>
</feature>
<dbReference type="AlphaFoldDB" id="A0AAW3ZTJ0"/>
<evidence type="ECO:0000313" key="12">
    <source>
        <dbReference type="Proteomes" id="UP001318760"/>
    </source>
</evidence>
<dbReference type="Pfam" id="PF01578">
    <property type="entry name" value="Cytochrom_C_asm"/>
    <property type="match status" value="1"/>
</dbReference>
<evidence type="ECO:0000313" key="11">
    <source>
        <dbReference type="Proteomes" id="UP000650616"/>
    </source>
</evidence>
<feature type="transmembrane region" description="Helical" evidence="6">
    <location>
        <begin position="800"/>
        <end position="817"/>
    </location>
</feature>
<keyword evidence="11" id="KW-1185">Reference proteome</keyword>
<evidence type="ECO:0000256" key="2">
    <source>
        <dbReference type="ARBA" id="ARBA00022692"/>
    </source>
</evidence>
<dbReference type="Pfam" id="PF05140">
    <property type="entry name" value="ResB"/>
    <property type="match status" value="1"/>
</dbReference>
<evidence type="ECO:0000256" key="5">
    <source>
        <dbReference type="ARBA" id="ARBA00023136"/>
    </source>
</evidence>